<evidence type="ECO:0000256" key="1">
    <source>
        <dbReference type="SAM" id="MobiDB-lite"/>
    </source>
</evidence>
<feature type="region of interest" description="Disordered" evidence="1">
    <location>
        <begin position="36"/>
        <end position="65"/>
    </location>
</feature>
<dbReference type="InterPro" id="IPR052895">
    <property type="entry name" value="HetReg/Transcr_Mod"/>
</dbReference>
<proteinExistence type="predicted"/>
<feature type="domain" description="Heterokaryon incompatibility" evidence="2">
    <location>
        <begin position="687"/>
        <end position="819"/>
    </location>
</feature>
<dbReference type="EMBL" id="JAJVDC020000084">
    <property type="protein sequence ID" value="KAL1626344.1"/>
    <property type="molecule type" value="Genomic_DNA"/>
</dbReference>
<keyword evidence="4" id="KW-1185">Reference proteome</keyword>
<feature type="domain" description="Heterokaryon incompatibility" evidence="2">
    <location>
        <begin position="136"/>
        <end position="229"/>
    </location>
</feature>
<feature type="compositionally biased region" description="Low complexity" evidence="1">
    <location>
        <begin position="41"/>
        <end position="53"/>
    </location>
</feature>
<reference evidence="3 4" key="1">
    <citation type="submission" date="2024-02" db="EMBL/GenBank/DDBJ databases">
        <title>De novo assembly and annotation of 12 fungi associated with fruit tree decline syndrome in Ontario, Canada.</title>
        <authorList>
            <person name="Sulman M."/>
            <person name="Ellouze W."/>
            <person name="Ilyukhin E."/>
        </authorList>
    </citation>
    <scope>NUCLEOTIDE SEQUENCE [LARGE SCALE GENOMIC DNA]</scope>
    <source>
        <strain evidence="3 4">M1-105</strain>
    </source>
</reference>
<feature type="region of interest" description="Disordered" evidence="1">
    <location>
        <begin position="1159"/>
        <end position="1181"/>
    </location>
</feature>
<protein>
    <recommendedName>
        <fullName evidence="2">Heterokaryon incompatibility domain-containing protein</fullName>
    </recommendedName>
</protein>
<dbReference type="PANTHER" id="PTHR24148">
    <property type="entry name" value="ANKYRIN REPEAT DOMAIN-CONTAINING PROTEIN 39 HOMOLOG-RELATED"/>
    <property type="match status" value="1"/>
</dbReference>
<feature type="compositionally biased region" description="Basic and acidic residues" evidence="1">
    <location>
        <begin position="1169"/>
        <end position="1181"/>
    </location>
</feature>
<gene>
    <name evidence="3" type="ORF">SLS56_006928</name>
</gene>
<accession>A0ABR3SQ08</accession>
<dbReference type="Pfam" id="PF06985">
    <property type="entry name" value="HET"/>
    <property type="match status" value="2"/>
</dbReference>
<evidence type="ECO:0000259" key="2">
    <source>
        <dbReference type="Pfam" id="PF06985"/>
    </source>
</evidence>
<dbReference type="InterPro" id="IPR010730">
    <property type="entry name" value="HET"/>
</dbReference>
<evidence type="ECO:0000313" key="3">
    <source>
        <dbReference type="EMBL" id="KAL1626344.1"/>
    </source>
</evidence>
<sequence length="1194" mass="134736">MSSAQEKCSCGKPDIQESSFGPFCLGCGRNLDISSHDNPLSTPSSVSSSSNASQDDDVGAFEDIHPPEDVPAILETAFGNELDVEPEDPTNAEYIHKPLQLQSDIRLIRLLPSRRYEDEIHCRIFHSELVDCTEAYEALSYTWGNATQRETIRCNGSRSMEVTQNCADAMRDLRHPFRQRILWIDAICIDQSRVQERNHQVVLMSKIYSQAKRVQIYTGKEHSELQEHLHILRSGNTYLSIANLSALGIEPVDMLGDTPPVLRLGQAEQRPLKDIISLLNIAGICQSSDPRDKIYALLGLMDAKNDLGLSADYGKTMEDLYQEVTVLVIKAYNHLDILSYVAKLSRGPSWVPDLNNLPRLTSMSRWRKKAETPFTQSPIAAFPSLGKRPLLSVQVLPLDRTDVIEVVYDADIFAFSNDEKLSFIVAGDLDKLKAPARSGQPVRDQLLRKGLFTLSFLNKDEETDFFWKEAGYSIGHELVDAGFRLGALKHFSRGRDLRLTQGSFAICPEATTSKDVICAVRGASVPVVPRRVEPGRWKLVGECYLHGFRTPSFADDYRELLGTYLELFKTDEWAWGMPEFFDMKAMDGEGNLPTDVSEGDAVDGFRESAEIISYYTEPPATDLKIPELSEDECPESSDEESTSFFVHKPLQSEWHIRLIRLLPSSQYDDEIHCRIVHAKLSNCVLGYEALSYTWGNLEETEVIRCNSSRKRMNVTRNCARALRDLRSPSEDRILWIDAICINQADTSERSHQVSWMNEIYARAKRVLIHLGPSDYAEEFFEALKGRRTRFSLTKGVELQREVEHLLSMPWFSRVWVVQEVAVAREAVIVSRRRHLDWNDLSIANLQTMGLDAFDDNGKTPPALTLTKLGKKPLKDLASLFHVARTCDSTDPRDRIYALLGLLSDAEELGLFVDYEKTTQQLFVEVTIRAITTYNHLDVLSEKRFTPNTSPPPSSSVSTWVPDMLVNSKSSSFAHWRGKSKLAFSERPVATFTCLDFINLNRYSLKLRVLPIDTISKRLSGCVRHESSDKYTVLLYRGSSRWPADMSTKSFVEEAGLIQDDDRLDDKVKAFSVDRKFMKTSRSYAICADPVAVEDVVFAIYGATVPFVLRIDRNTGYYKFLGECYLHGFGNASSGDDYIQLLGMYAGDFVQMPSDGDLEELNGSSSRVRPASDMESKDSKESIESSLPWIEITVI</sequence>
<organism evidence="3 4">
    <name type="scientific">Neofusicoccum ribis</name>
    <dbReference type="NCBI Taxonomy" id="45134"/>
    <lineage>
        <taxon>Eukaryota</taxon>
        <taxon>Fungi</taxon>
        <taxon>Dikarya</taxon>
        <taxon>Ascomycota</taxon>
        <taxon>Pezizomycotina</taxon>
        <taxon>Dothideomycetes</taxon>
        <taxon>Dothideomycetes incertae sedis</taxon>
        <taxon>Botryosphaeriales</taxon>
        <taxon>Botryosphaeriaceae</taxon>
        <taxon>Neofusicoccum</taxon>
    </lineage>
</organism>
<dbReference type="PANTHER" id="PTHR24148:SF81">
    <property type="entry name" value="HETEROKARYON INCOMPATIBILITY DOMAIN-CONTAINING PROTEIN"/>
    <property type="match status" value="1"/>
</dbReference>
<comment type="caution">
    <text evidence="3">The sequence shown here is derived from an EMBL/GenBank/DDBJ whole genome shotgun (WGS) entry which is preliminary data.</text>
</comment>
<evidence type="ECO:0000313" key="4">
    <source>
        <dbReference type="Proteomes" id="UP001521116"/>
    </source>
</evidence>
<name>A0ABR3SQ08_9PEZI</name>
<dbReference type="Proteomes" id="UP001521116">
    <property type="component" value="Unassembled WGS sequence"/>
</dbReference>